<keyword evidence="1" id="KW-0812">Transmembrane</keyword>
<evidence type="ECO:0000256" key="1">
    <source>
        <dbReference type="SAM" id="Phobius"/>
    </source>
</evidence>
<dbReference type="PANTHER" id="PTHR46474:SF1">
    <property type="entry name" value="TWO PORE CHANNEL PROTEIN 1"/>
    <property type="match status" value="1"/>
</dbReference>
<proteinExistence type="predicted"/>
<gene>
    <name evidence="2" type="ORF">PMEA_00025263</name>
</gene>
<protein>
    <submittedName>
        <fullName evidence="2">Uncharacterized protein</fullName>
    </submittedName>
</protein>
<keyword evidence="1" id="KW-0472">Membrane</keyword>
<dbReference type="EMBL" id="CALNXJ010000049">
    <property type="protein sequence ID" value="CAH3151575.1"/>
    <property type="molecule type" value="Genomic_DNA"/>
</dbReference>
<evidence type="ECO:0000313" key="3">
    <source>
        <dbReference type="Proteomes" id="UP001159428"/>
    </source>
</evidence>
<dbReference type="GO" id="GO:0010008">
    <property type="term" value="C:endosome membrane"/>
    <property type="evidence" value="ECO:0007669"/>
    <property type="project" value="TreeGrafter"/>
</dbReference>
<dbReference type="GO" id="GO:0022832">
    <property type="term" value="F:voltage-gated channel activity"/>
    <property type="evidence" value="ECO:0007669"/>
    <property type="project" value="InterPro"/>
</dbReference>
<sequence>MEGIVYLTSDWASVFFMLFYIVTMVVMTIVVAFILEAFRFRIKYRQEHPADEEEDKKIRMEIIVTYEELLALGESYVEDLQPHQPVHYEGKRPKTKMDLRVIMYDDEVKQWIQNEEPLEMGEPSAHAHITEDTMAMSPTNSPSSPVPANTLSNGLVTDEQWIQNEEPLEIGEPSAHANITEDTMAMSLTNSPSSPVPANTSSNGLVTDEVTMGEVNIALDE</sequence>
<keyword evidence="1" id="KW-1133">Transmembrane helix</keyword>
<dbReference type="PANTHER" id="PTHR46474">
    <property type="entry name" value="TWO PORE CALCIUM CHANNEL PROTEIN 1"/>
    <property type="match status" value="1"/>
</dbReference>
<keyword evidence="3" id="KW-1185">Reference proteome</keyword>
<reference evidence="2 3" key="1">
    <citation type="submission" date="2022-05" db="EMBL/GenBank/DDBJ databases">
        <authorList>
            <consortium name="Genoscope - CEA"/>
            <person name="William W."/>
        </authorList>
    </citation>
    <scope>NUCLEOTIDE SEQUENCE [LARGE SCALE GENOMIC DNA]</scope>
</reference>
<dbReference type="Proteomes" id="UP001159428">
    <property type="component" value="Unassembled WGS sequence"/>
</dbReference>
<evidence type="ECO:0000313" key="2">
    <source>
        <dbReference type="EMBL" id="CAH3151575.1"/>
    </source>
</evidence>
<comment type="caution">
    <text evidence="2">The sequence shown here is derived from an EMBL/GenBank/DDBJ whole genome shotgun (WGS) entry which is preliminary data.</text>
</comment>
<accession>A0AAU9XNX9</accession>
<dbReference type="Gene3D" id="1.10.287.70">
    <property type="match status" value="1"/>
</dbReference>
<name>A0AAU9XNX9_9CNID</name>
<organism evidence="2 3">
    <name type="scientific">Pocillopora meandrina</name>
    <dbReference type="NCBI Taxonomy" id="46732"/>
    <lineage>
        <taxon>Eukaryota</taxon>
        <taxon>Metazoa</taxon>
        <taxon>Cnidaria</taxon>
        <taxon>Anthozoa</taxon>
        <taxon>Hexacorallia</taxon>
        <taxon>Scleractinia</taxon>
        <taxon>Astrocoeniina</taxon>
        <taxon>Pocilloporidae</taxon>
        <taxon>Pocillopora</taxon>
    </lineage>
</organism>
<dbReference type="AlphaFoldDB" id="A0AAU9XNX9"/>
<dbReference type="InterPro" id="IPR028801">
    <property type="entry name" value="TPC1_animal"/>
</dbReference>
<dbReference type="GO" id="GO:0005765">
    <property type="term" value="C:lysosomal membrane"/>
    <property type="evidence" value="ECO:0007669"/>
    <property type="project" value="InterPro"/>
</dbReference>
<feature type="transmembrane region" description="Helical" evidence="1">
    <location>
        <begin position="12"/>
        <end position="35"/>
    </location>
</feature>